<reference evidence="4 5" key="1">
    <citation type="submission" date="2019-07" db="EMBL/GenBank/DDBJ databases">
        <authorList>
            <person name="Kim J."/>
        </authorList>
    </citation>
    <scope>NUCLEOTIDE SEQUENCE [LARGE SCALE GENOMIC DNA]</scope>
    <source>
        <strain evidence="4 5">JC52</strain>
    </source>
</reference>
<comment type="caution">
    <text evidence="4">The sequence shown here is derived from an EMBL/GenBank/DDBJ whole genome shotgun (WGS) entry which is preliminary data.</text>
</comment>
<evidence type="ECO:0000313" key="5">
    <source>
        <dbReference type="Proteomes" id="UP000317036"/>
    </source>
</evidence>
<keyword evidence="5" id="KW-1185">Reference proteome</keyword>
<dbReference type="OrthoDB" id="2991292at2"/>
<name>A0A559JVL4_9BACL</name>
<evidence type="ECO:0000259" key="3">
    <source>
        <dbReference type="Pfam" id="PF13411"/>
    </source>
</evidence>
<accession>A0A559JVL4</accession>
<dbReference type="InterPro" id="IPR000551">
    <property type="entry name" value="MerR-type_HTH_dom"/>
</dbReference>
<dbReference type="SUPFAM" id="SSF46955">
    <property type="entry name" value="Putative DNA-binding domain"/>
    <property type="match status" value="1"/>
</dbReference>
<evidence type="ECO:0000256" key="1">
    <source>
        <dbReference type="SAM" id="Coils"/>
    </source>
</evidence>
<dbReference type="GO" id="GO:0006355">
    <property type="term" value="P:regulation of DNA-templated transcription"/>
    <property type="evidence" value="ECO:0007669"/>
    <property type="project" value="InterPro"/>
</dbReference>
<dbReference type="GO" id="GO:0003677">
    <property type="term" value="F:DNA binding"/>
    <property type="evidence" value="ECO:0007669"/>
    <property type="project" value="InterPro"/>
</dbReference>
<gene>
    <name evidence="4" type="ORF">FPZ49_31290</name>
</gene>
<evidence type="ECO:0000256" key="2">
    <source>
        <dbReference type="SAM" id="MobiDB-lite"/>
    </source>
</evidence>
<protein>
    <submittedName>
        <fullName evidence="4">MerR family transcriptional regulator</fullName>
    </submittedName>
</protein>
<dbReference type="Pfam" id="PF13411">
    <property type="entry name" value="MerR_1"/>
    <property type="match status" value="1"/>
</dbReference>
<organism evidence="4 5">
    <name type="scientific">Paenibacillus cremeus</name>
    <dbReference type="NCBI Taxonomy" id="2163881"/>
    <lineage>
        <taxon>Bacteria</taxon>
        <taxon>Bacillati</taxon>
        <taxon>Bacillota</taxon>
        <taxon>Bacilli</taxon>
        <taxon>Bacillales</taxon>
        <taxon>Paenibacillaceae</taxon>
        <taxon>Paenibacillus</taxon>
    </lineage>
</organism>
<feature type="region of interest" description="Disordered" evidence="2">
    <location>
        <begin position="93"/>
        <end position="136"/>
    </location>
</feature>
<feature type="coiled-coil region" evidence="1">
    <location>
        <begin position="166"/>
        <end position="193"/>
    </location>
</feature>
<sequence>MDFGSEYFLQNDSSRRLKTMYTTREAAQALNVSPTTIKRWASHFQSRFSKDDQGHYVFTDHDLEALNFIKEQLEKRQILSQIVLEEDQSLAATPSAVSPSPALSPVPPSAPAASTAVQASEPQSAAIHPPNPAPQLNDALRELTRRLTRVEYSLSQKAEDVVTLQILEHRNEIDELSKQVKILSQSLEGMQRSLTSLLHQAEVAASIASMPKPPKRKSMLASLFQL</sequence>
<dbReference type="Gene3D" id="1.10.1660.10">
    <property type="match status" value="1"/>
</dbReference>
<dbReference type="Proteomes" id="UP000317036">
    <property type="component" value="Unassembled WGS sequence"/>
</dbReference>
<evidence type="ECO:0000313" key="4">
    <source>
        <dbReference type="EMBL" id="TVY03928.1"/>
    </source>
</evidence>
<keyword evidence="1" id="KW-0175">Coiled coil</keyword>
<dbReference type="InterPro" id="IPR009061">
    <property type="entry name" value="DNA-bd_dom_put_sf"/>
</dbReference>
<proteinExistence type="predicted"/>
<feature type="domain" description="HTH merR-type" evidence="3">
    <location>
        <begin position="21"/>
        <end position="76"/>
    </location>
</feature>
<dbReference type="AlphaFoldDB" id="A0A559JVL4"/>
<dbReference type="EMBL" id="VNJI01000063">
    <property type="protein sequence ID" value="TVY03928.1"/>
    <property type="molecule type" value="Genomic_DNA"/>
</dbReference>